<gene>
    <name evidence="1" type="ORF">METZ01_LOCUS136229</name>
</gene>
<name>A0A381Z2A7_9ZZZZ</name>
<sequence length="54" mass="6086">MKQSITLIILSVLLFSSPEGEKCKGEWKESKFWNGTCSDHFGNITLKKVNGVKQ</sequence>
<evidence type="ECO:0000313" key="1">
    <source>
        <dbReference type="EMBL" id="SVA83375.1"/>
    </source>
</evidence>
<dbReference type="AlphaFoldDB" id="A0A381Z2A7"/>
<protein>
    <submittedName>
        <fullName evidence="1">Uncharacterized protein</fullName>
    </submittedName>
</protein>
<reference evidence="1" key="1">
    <citation type="submission" date="2018-05" db="EMBL/GenBank/DDBJ databases">
        <authorList>
            <person name="Lanie J.A."/>
            <person name="Ng W.-L."/>
            <person name="Kazmierczak K.M."/>
            <person name="Andrzejewski T.M."/>
            <person name="Davidsen T.M."/>
            <person name="Wayne K.J."/>
            <person name="Tettelin H."/>
            <person name="Glass J.I."/>
            <person name="Rusch D."/>
            <person name="Podicherti R."/>
            <person name="Tsui H.-C.T."/>
            <person name="Winkler M.E."/>
        </authorList>
    </citation>
    <scope>NUCLEOTIDE SEQUENCE</scope>
</reference>
<accession>A0A381Z2A7</accession>
<dbReference type="EMBL" id="UINC01019676">
    <property type="protein sequence ID" value="SVA83375.1"/>
    <property type="molecule type" value="Genomic_DNA"/>
</dbReference>
<organism evidence="1">
    <name type="scientific">marine metagenome</name>
    <dbReference type="NCBI Taxonomy" id="408172"/>
    <lineage>
        <taxon>unclassified sequences</taxon>
        <taxon>metagenomes</taxon>
        <taxon>ecological metagenomes</taxon>
    </lineage>
</organism>
<proteinExistence type="predicted"/>